<evidence type="ECO:0000259" key="4">
    <source>
        <dbReference type="PROSITE" id="PS50893"/>
    </source>
</evidence>
<dbReference type="GO" id="GO:0005886">
    <property type="term" value="C:plasma membrane"/>
    <property type="evidence" value="ECO:0007669"/>
    <property type="project" value="TreeGrafter"/>
</dbReference>
<dbReference type="PANTHER" id="PTHR45772">
    <property type="entry name" value="CONSERVED COMPONENT OF ABC TRANSPORTER FOR NATURAL AMINO ACIDS-RELATED"/>
    <property type="match status" value="1"/>
</dbReference>
<keyword evidence="2" id="KW-0547">Nucleotide-binding</keyword>
<dbReference type="SMART" id="SM00382">
    <property type="entry name" value="AAA"/>
    <property type="match status" value="1"/>
</dbReference>
<dbReference type="Pfam" id="PF00005">
    <property type="entry name" value="ABC_tran"/>
    <property type="match status" value="1"/>
</dbReference>
<dbReference type="GO" id="GO:0005304">
    <property type="term" value="F:L-valine transmembrane transporter activity"/>
    <property type="evidence" value="ECO:0007669"/>
    <property type="project" value="TreeGrafter"/>
</dbReference>
<dbReference type="InterPro" id="IPR003593">
    <property type="entry name" value="AAA+_ATPase"/>
</dbReference>
<dbReference type="FunFam" id="3.40.50.300:FF:000421">
    <property type="entry name" value="Branched-chain amino acid ABC transporter ATP-binding protein"/>
    <property type="match status" value="1"/>
</dbReference>
<dbReference type="GO" id="GO:0042941">
    <property type="term" value="P:D-alanine transmembrane transport"/>
    <property type="evidence" value="ECO:0007669"/>
    <property type="project" value="TreeGrafter"/>
</dbReference>
<keyword evidence="3 5" id="KW-0067">ATP-binding</keyword>
<evidence type="ECO:0000256" key="2">
    <source>
        <dbReference type="ARBA" id="ARBA00022741"/>
    </source>
</evidence>
<sequence>MKEPVLKVEHLGITFGGLKAVEDFHVEIGKSELVGLIGPNGAGKTTVFNLLTGVYQPTEGAIYLDGKPMTGKKPHQMVAAGIARTFQNIRLFKELTVLDNVKVAFNQNMKYSVLQGIFRTSAYWKEELAIDEKARQLLRVFKMEDYADHVAANLPYGQQRKLEIARALATGAKILLLDEPAAGMNPTETVELMDAIQTIREKFQISILLIEHDMSLVMSVCERIVVIDYGHIIAAGTPFEIANNPKVIGAYLGADEE</sequence>
<dbReference type="RefSeq" id="WP_092750687.1">
    <property type="nucleotide sequence ID" value="NZ_FOCG01000001.1"/>
</dbReference>
<proteinExistence type="predicted"/>
<keyword evidence="1" id="KW-0813">Transport</keyword>
<dbReference type="GO" id="GO:0005524">
    <property type="term" value="F:ATP binding"/>
    <property type="evidence" value="ECO:0007669"/>
    <property type="project" value="UniProtKB-KW"/>
</dbReference>
<evidence type="ECO:0000256" key="1">
    <source>
        <dbReference type="ARBA" id="ARBA00022448"/>
    </source>
</evidence>
<dbReference type="Gene3D" id="3.40.50.300">
    <property type="entry name" value="P-loop containing nucleotide triphosphate hydrolases"/>
    <property type="match status" value="1"/>
</dbReference>
<protein>
    <submittedName>
        <fullName evidence="5">Amino acid/amide ABC transporter ATP-binding protein 1, HAAT family</fullName>
    </submittedName>
</protein>
<dbReference type="GO" id="GO:0015192">
    <property type="term" value="F:L-phenylalanine transmembrane transporter activity"/>
    <property type="evidence" value="ECO:0007669"/>
    <property type="project" value="TreeGrafter"/>
</dbReference>
<reference evidence="5 6" key="1">
    <citation type="submission" date="2016-10" db="EMBL/GenBank/DDBJ databases">
        <authorList>
            <person name="de Groot N.N."/>
        </authorList>
    </citation>
    <scope>NUCLEOTIDE SEQUENCE [LARGE SCALE GENOMIC DNA]</scope>
    <source>
        <strain evidence="5 6">CGMCC 1.5070</strain>
    </source>
</reference>
<evidence type="ECO:0000256" key="3">
    <source>
        <dbReference type="ARBA" id="ARBA00022840"/>
    </source>
</evidence>
<dbReference type="CDD" id="cd03219">
    <property type="entry name" value="ABC_Mj1267_LivG_branched"/>
    <property type="match status" value="1"/>
</dbReference>
<dbReference type="Proteomes" id="UP000199158">
    <property type="component" value="Unassembled WGS sequence"/>
</dbReference>
<dbReference type="InterPro" id="IPR027417">
    <property type="entry name" value="P-loop_NTPase"/>
</dbReference>
<dbReference type="EMBL" id="FOCG01000001">
    <property type="protein sequence ID" value="SEM47803.1"/>
    <property type="molecule type" value="Genomic_DNA"/>
</dbReference>
<dbReference type="InterPro" id="IPR051120">
    <property type="entry name" value="ABC_AA/LPS_Transport"/>
</dbReference>
<dbReference type="SUPFAM" id="SSF52540">
    <property type="entry name" value="P-loop containing nucleoside triphosphate hydrolases"/>
    <property type="match status" value="1"/>
</dbReference>
<organism evidence="5 6">
    <name type="scientific">Hydrogenoanaerobacterium saccharovorans</name>
    <dbReference type="NCBI Taxonomy" id="474960"/>
    <lineage>
        <taxon>Bacteria</taxon>
        <taxon>Bacillati</taxon>
        <taxon>Bacillota</taxon>
        <taxon>Clostridia</taxon>
        <taxon>Eubacteriales</taxon>
        <taxon>Oscillospiraceae</taxon>
        <taxon>Hydrogenoanaerobacterium</taxon>
    </lineage>
</organism>
<dbReference type="OrthoDB" id="9805514at2"/>
<keyword evidence="6" id="KW-1185">Reference proteome</keyword>
<dbReference type="GO" id="GO:0015808">
    <property type="term" value="P:L-alanine transport"/>
    <property type="evidence" value="ECO:0007669"/>
    <property type="project" value="TreeGrafter"/>
</dbReference>
<dbReference type="Pfam" id="PF12399">
    <property type="entry name" value="BCA_ABC_TP_C"/>
    <property type="match status" value="1"/>
</dbReference>
<dbReference type="STRING" id="474960.SAMN05216180_0154"/>
<dbReference type="AlphaFoldDB" id="A0A1H7YPC8"/>
<dbReference type="GO" id="GO:0016887">
    <property type="term" value="F:ATP hydrolysis activity"/>
    <property type="evidence" value="ECO:0007669"/>
    <property type="project" value="InterPro"/>
</dbReference>
<dbReference type="InterPro" id="IPR003439">
    <property type="entry name" value="ABC_transporter-like_ATP-bd"/>
</dbReference>
<evidence type="ECO:0000313" key="5">
    <source>
        <dbReference type="EMBL" id="SEM47803.1"/>
    </source>
</evidence>
<name>A0A1H7YPC8_9FIRM</name>
<dbReference type="GO" id="GO:1903805">
    <property type="term" value="P:L-valine import across plasma membrane"/>
    <property type="evidence" value="ECO:0007669"/>
    <property type="project" value="TreeGrafter"/>
</dbReference>
<evidence type="ECO:0000313" key="6">
    <source>
        <dbReference type="Proteomes" id="UP000199158"/>
    </source>
</evidence>
<dbReference type="PANTHER" id="PTHR45772:SF7">
    <property type="entry name" value="AMINO ACID ABC TRANSPORTER ATP-BINDING PROTEIN"/>
    <property type="match status" value="1"/>
</dbReference>
<feature type="domain" description="ABC transporter" evidence="4">
    <location>
        <begin position="6"/>
        <end position="254"/>
    </location>
</feature>
<dbReference type="GO" id="GO:1903806">
    <property type="term" value="P:L-isoleucine import across plasma membrane"/>
    <property type="evidence" value="ECO:0007669"/>
    <property type="project" value="TreeGrafter"/>
</dbReference>
<dbReference type="PROSITE" id="PS50893">
    <property type="entry name" value="ABC_TRANSPORTER_2"/>
    <property type="match status" value="1"/>
</dbReference>
<gene>
    <name evidence="5" type="ORF">SAMN05216180_0154</name>
</gene>
<dbReference type="InterPro" id="IPR032823">
    <property type="entry name" value="BCA_ABC_TP_C"/>
</dbReference>
<dbReference type="GO" id="GO:0015188">
    <property type="term" value="F:L-isoleucine transmembrane transporter activity"/>
    <property type="evidence" value="ECO:0007669"/>
    <property type="project" value="TreeGrafter"/>
</dbReference>
<accession>A0A1H7YPC8</accession>